<keyword evidence="5 6" id="KW-0472">Membrane</keyword>
<keyword evidence="9" id="KW-1185">Reference proteome</keyword>
<keyword evidence="2" id="KW-1003">Cell membrane</keyword>
<dbReference type="PANTHER" id="PTHR30294:SF29">
    <property type="entry name" value="MULTIDRUG ABC TRANSPORTER PERMEASE YBHS-RELATED"/>
    <property type="match status" value="1"/>
</dbReference>
<gene>
    <name evidence="8" type="ORF">SAMN02745217_00156</name>
</gene>
<evidence type="ECO:0000256" key="5">
    <source>
        <dbReference type="ARBA" id="ARBA00023136"/>
    </source>
</evidence>
<comment type="subcellular location">
    <subcellularLocation>
        <location evidence="1">Cell membrane</location>
        <topology evidence="1">Multi-pass membrane protein</topology>
    </subcellularLocation>
</comment>
<accession>A0A1M7XWW6</accession>
<dbReference type="PANTHER" id="PTHR30294">
    <property type="entry name" value="MEMBRANE COMPONENT OF ABC TRANSPORTER YHHJ-RELATED"/>
    <property type="match status" value="1"/>
</dbReference>
<dbReference type="STRING" id="1121345.SAMN02745217_00156"/>
<evidence type="ECO:0000256" key="2">
    <source>
        <dbReference type="ARBA" id="ARBA00022475"/>
    </source>
</evidence>
<dbReference type="GO" id="GO:0140359">
    <property type="term" value="F:ABC-type transporter activity"/>
    <property type="evidence" value="ECO:0007669"/>
    <property type="project" value="InterPro"/>
</dbReference>
<keyword evidence="4 6" id="KW-1133">Transmembrane helix</keyword>
<evidence type="ECO:0000259" key="7">
    <source>
        <dbReference type="Pfam" id="PF12698"/>
    </source>
</evidence>
<feature type="transmembrane region" description="Helical" evidence="6">
    <location>
        <begin position="170"/>
        <end position="192"/>
    </location>
</feature>
<name>A0A1M7XWW6_9FIRM</name>
<evidence type="ECO:0000256" key="3">
    <source>
        <dbReference type="ARBA" id="ARBA00022692"/>
    </source>
</evidence>
<evidence type="ECO:0000313" key="9">
    <source>
        <dbReference type="Proteomes" id="UP000184612"/>
    </source>
</evidence>
<dbReference type="AlphaFoldDB" id="A0A1M7XWW6"/>
<proteinExistence type="predicted"/>
<feature type="transmembrane region" description="Helical" evidence="6">
    <location>
        <begin position="251"/>
        <end position="272"/>
    </location>
</feature>
<evidence type="ECO:0000256" key="1">
    <source>
        <dbReference type="ARBA" id="ARBA00004651"/>
    </source>
</evidence>
<dbReference type="EMBL" id="FRFD01000003">
    <property type="protein sequence ID" value="SHO43285.1"/>
    <property type="molecule type" value="Genomic_DNA"/>
</dbReference>
<dbReference type="GO" id="GO:0005886">
    <property type="term" value="C:plasma membrane"/>
    <property type="evidence" value="ECO:0007669"/>
    <property type="project" value="UniProtKB-SubCell"/>
</dbReference>
<reference evidence="8 9" key="1">
    <citation type="submission" date="2016-12" db="EMBL/GenBank/DDBJ databases">
        <authorList>
            <person name="Song W.-J."/>
            <person name="Kurnit D.M."/>
        </authorList>
    </citation>
    <scope>NUCLEOTIDE SEQUENCE [LARGE SCALE GENOMIC DNA]</scope>
    <source>
        <strain evidence="8 9">DSM 12503</strain>
    </source>
</reference>
<keyword evidence="3 6" id="KW-0812">Transmembrane</keyword>
<feature type="transmembrane region" description="Helical" evidence="6">
    <location>
        <begin position="279"/>
        <end position="301"/>
    </location>
</feature>
<feature type="transmembrane region" description="Helical" evidence="6">
    <location>
        <begin position="221"/>
        <end position="245"/>
    </location>
</feature>
<protein>
    <submittedName>
        <fullName evidence="8">ABC-2 type transport system permease protein</fullName>
    </submittedName>
</protein>
<evidence type="ECO:0000256" key="6">
    <source>
        <dbReference type="SAM" id="Phobius"/>
    </source>
</evidence>
<evidence type="ECO:0000256" key="4">
    <source>
        <dbReference type="ARBA" id="ARBA00022989"/>
    </source>
</evidence>
<feature type="transmembrane region" description="Helical" evidence="6">
    <location>
        <begin position="337"/>
        <end position="356"/>
    </location>
</feature>
<dbReference type="InterPro" id="IPR013525">
    <property type="entry name" value="ABC2_TM"/>
</dbReference>
<dbReference type="InterPro" id="IPR051449">
    <property type="entry name" value="ABC-2_transporter_component"/>
</dbReference>
<dbReference type="RefSeq" id="WP_073586914.1">
    <property type="nucleotide sequence ID" value="NZ_FRFD01000003.1"/>
</dbReference>
<evidence type="ECO:0000313" key="8">
    <source>
        <dbReference type="EMBL" id="SHO43285.1"/>
    </source>
</evidence>
<dbReference type="Proteomes" id="UP000184612">
    <property type="component" value="Unassembled WGS sequence"/>
</dbReference>
<organism evidence="8 9">
    <name type="scientific">Anaerocolumna xylanovorans DSM 12503</name>
    <dbReference type="NCBI Taxonomy" id="1121345"/>
    <lineage>
        <taxon>Bacteria</taxon>
        <taxon>Bacillati</taxon>
        <taxon>Bacillota</taxon>
        <taxon>Clostridia</taxon>
        <taxon>Lachnospirales</taxon>
        <taxon>Lachnospiraceae</taxon>
        <taxon>Anaerocolumna</taxon>
    </lineage>
</organism>
<dbReference type="OrthoDB" id="1771596at2"/>
<dbReference type="Pfam" id="PF12698">
    <property type="entry name" value="ABC2_membrane_3"/>
    <property type="match status" value="1"/>
</dbReference>
<feature type="domain" description="ABC-2 type transporter transmembrane" evidence="7">
    <location>
        <begin position="17"/>
        <end position="352"/>
    </location>
</feature>
<sequence length="362" mass="40116">MPWAFIKNNFKLMFRNKWSLLLMLAGPILVIATLSSAFGEMMKSYTPAGTFTAGYSIEEGSGWEDAMTGIGEAADNNGIELREFSFSGTPSSKEIKDIFQNKKAAVFVELGKHSYHIYKQKDLEAQGGKFEYFFYQVIQSLSQKTPGSLDETNIKTVFVDAVPRPDSTDYYGIVQIVYFSWCGIIILSPLFTSEKKNRIVQRLNVSPVSGFSLYMGKVLPCIALTMLLTFFGAALCTIFLGVSWGNLPGTLLVMAFSIIASSLFSILIYYLLGNMAITIGVIFTLVWIAGYLGGSFETYIFTSVPDRLKELSPLYYINRTLVEYSTMGSSSFASRCLLYLAAISIVTFAGGLLLAGRRRKNL</sequence>